<dbReference type="EMBL" id="QRPK01000013">
    <property type="protein sequence ID" value="RHM13295.1"/>
    <property type="molecule type" value="Genomic_DNA"/>
</dbReference>
<dbReference type="OrthoDB" id="1651345at2"/>
<sequence>MEKRSFDTMKKGYNRYQVDDYIAALELELVALKEKNEKAYQLKEAYEREAEDYKKRYEEVCQNLSIKERAAYDMTRMAMKEANMIVETAHKNADVIVRESLMMAREVLSEIARLGKEANLLKGSMKDDLSRIAQALDEFETPQIPEMDLLKKEEMQ</sequence>
<feature type="coiled-coil region" evidence="1">
    <location>
        <begin position="22"/>
        <end position="63"/>
    </location>
</feature>
<protein>
    <submittedName>
        <fullName evidence="3">Cell division protein DivIVA</fullName>
    </submittedName>
    <submittedName>
        <fullName evidence="2">DivIVA domain-containing protein</fullName>
    </submittedName>
</protein>
<dbReference type="RefSeq" id="WP_004797984.1">
    <property type="nucleotide sequence ID" value="NZ_CABKNA010000009.1"/>
</dbReference>
<dbReference type="PANTHER" id="PTHR35794">
    <property type="entry name" value="CELL DIVISION PROTEIN DIVIVA"/>
    <property type="match status" value="1"/>
</dbReference>
<dbReference type="Proteomes" id="UP000284868">
    <property type="component" value="Unassembled WGS sequence"/>
</dbReference>
<keyword evidence="1" id="KW-0175">Coiled coil</keyword>
<comment type="caution">
    <text evidence="3">The sequence shown here is derived from an EMBL/GenBank/DDBJ whole genome shotgun (WGS) entry which is preliminary data.</text>
</comment>
<proteinExistence type="predicted"/>
<evidence type="ECO:0000256" key="1">
    <source>
        <dbReference type="SAM" id="Coils"/>
    </source>
</evidence>
<organism evidence="3 4">
    <name type="scientific">Amedibacillus dolichus</name>
    <dbReference type="NCBI Taxonomy" id="31971"/>
    <lineage>
        <taxon>Bacteria</taxon>
        <taxon>Bacillati</taxon>
        <taxon>Bacillota</taxon>
        <taxon>Erysipelotrichia</taxon>
        <taxon>Erysipelotrichales</taxon>
        <taxon>Erysipelotrichaceae</taxon>
        <taxon>Amedibacillus</taxon>
    </lineage>
</organism>
<name>A0A415PKR0_9FIRM</name>
<dbReference type="EMBL" id="JAGZMZ010000020">
    <property type="protein sequence ID" value="MBS4884664.1"/>
    <property type="molecule type" value="Genomic_DNA"/>
</dbReference>
<keyword evidence="4" id="KW-1185">Reference proteome</keyword>
<gene>
    <name evidence="3" type="ORF">DWZ83_04150</name>
    <name evidence="2" type="ORF">KHZ85_07850</name>
</gene>
<reference evidence="3 4" key="1">
    <citation type="submission" date="2018-08" db="EMBL/GenBank/DDBJ databases">
        <title>A genome reference for cultivated species of the human gut microbiota.</title>
        <authorList>
            <person name="Zou Y."/>
            <person name="Xue W."/>
            <person name="Luo G."/>
        </authorList>
    </citation>
    <scope>NUCLEOTIDE SEQUENCE [LARGE SCALE GENOMIC DNA]</scope>
    <source>
        <strain evidence="3 4">AF35-6BH</strain>
    </source>
</reference>
<dbReference type="GeneID" id="92792697"/>
<dbReference type="Pfam" id="PF05103">
    <property type="entry name" value="DivIVA"/>
    <property type="match status" value="1"/>
</dbReference>
<keyword evidence="3" id="KW-0131">Cell cycle</keyword>
<dbReference type="AlphaFoldDB" id="A0A415PKR0"/>
<dbReference type="Proteomes" id="UP000753219">
    <property type="component" value="Unassembled WGS sequence"/>
</dbReference>
<dbReference type="InterPro" id="IPR007793">
    <property type="entry name" value="DivIVA_fam"/>
</dbReference>
<dbReference type="GO" id="GO:0051301">
    <property type="term" value="P:cell division"/>
    <property type="evidence" value="ECO:0007669"/>
    <property type="project" value="UniProtKB-KW"/>
</dbReference>
<dbReference type="PANTHER" id="PTHR35794:SF1">
    <property type="entry name" value="CELL CYCLE PROTEIN GPSB"/>
    <property type="match status" value="1"/>
</dbReference>
<evidence type="ECO:0000313" key="3">
    <source>
        <dbReference type="EMBL" id="RHM13295.1"/>
    </source>
</evidence>
<evidence type="ECO:0000313" key="2">
    <source>
        <dbReference type="EMBL" id="MBS4884664.1"/>
    </source>
</evidence>
<reference evidence="2" key="2">
    <citation type="submission" date="2021-02" db="EMBL/GenBank/DDBJ databases">
        <title>Infant gut strain persistence is associated with maternal origin, phylogeny, and functional potential including surface adhesion and iron acquisition.</title>
        <authorList>
            <person name="Lou Y.C."/>
        </authorList>
    </citation>
    <scope>NUCLEOTIDE SEQUENCE</scope>
    <source>
        <strain evidence="2">L3_108_103G1_dasL3_108_103G1_concoct_2</strain>
    </source>
</reference>
<accession>A0A415PKR0</accession>
<evidence type="ECO:0000313" key="4">
    <source>
        <dbReference type="Proteomes" id="UP000284868"/>
    </source>
</evidence>
<keyword evidence="3" id="KW-0132">Cell division</keyword>